<feature type="binding site" evidence="5">
    <location>
        <position position="36"/>
    </location>
    <ligand>
        <name>AMP</name>
        <dbReference type="ChEBI" id="CHEBI:456215"/>
    </ligand>
</feature>
<dbReference type="AlphaFoldDB" id="A0A317PQ84"/>
<feature type="binding site" evidence="5">
    <location>
        <position position="92"/>
    </location>
    <ligand>
        <name>AMP</name>
        <dbReference type="ChEBI" id="CHEBI:456215"/>
    </ligand>
</feature>
<evidence type="ECO:0000256" key="6">
    <source>
        <dbReference type="RuleBase" id="RU003330"/>
    </source>
</evidence>
<feature type="binding site" evidence="5">
    <location>
        <position position="140"/>
    </location>
    <ligand>
        <name>AMP</name>
        <dbReference type="ChEBI" id="CHEBI:456215"/>
    </ligand>
</feature>
<dbReference type="CDD" id="cd01428">
    <property type="entry name" value="ADK"/>
    <property type="match status" value="1"/>
</dbReference>
<dbReference type="NCBIfam" id="NF011104">
    <property type="entry name" value="PRK14531.1"/>
    <property type="match status" value="1"/>
</dbReference>
<dbReference type="GO" id="GO:0044209">
    <property type="term" value="P:AMP salvage"/>
    <property type="evidence" value="ECO:0007669"/>
    <property type="project" value="UniProtKB-UniRule"/>
</dbReference>
<evidence type="ECO:0000313" key="9">
    <source>
        <dbReference type="Proteomes" id="UP000246352"/>
    </source>
</evidence>
<proteinExistence type="inferred from homology"/>
<comment type="caution">
    <text evidence="5">Lacks conserved residue(s) required for the propagation of feature annotation.</text>
</comment>
<dbReference type="EC" id="2.7.4.3" evidence="5 7"/>
<dbReference type="InterPro" id="IPR006259">
    <property type="entry name" value="Adenyl_kin_sub"/>
</dbReference>
<feature type="binding site" evidence="5">
    <location>
        <begin position="10"/>
        <end position="15"/>
    </location>
    <ligand>
        <name>ATP</name>
        <dbReference type="ChEBI" id="CHEBI:30616"/>
    </ligand>
</feature>
<keyword evidence="2 5" id="KW-0545">Nucleotide biosynthesis</keyword>
<evidence type="ECO:0000256" key="1">
    <source>
        <dbReference type="ARBA" id="ARBA00022679"/>
    </source>
</evidence>
<dbReference type="PANTHER" id="PTHR23359">
    <property type="entry name" value="NUCLEOTIDE KINASE"/>
    <property type="match status" value="1"/>
</dbReference>
<dbReference type="SUPFAM" id="SSF52540">
    <property type="entry name" value="P-loop containing nucleoside triphosphate hydrolases"/>
    <property type="match status" value="1"/>
</dbReference>
<feature type="binding site" evidence="5">
    <location>
        <begin position="85"/>
        <end position="88"/>
    </location>
    <ligand>
        <name>AMP</name>
        <dbReference type="ChEBI" id="CHEBI:456215"/>
    </ligand>
</feature>
<evidence type="ECO:0000256" key="5">
    <source>
        <dbReference type="HAMAP-Rule" id="MF_00235"/>
    </source>
</evidence>
<comment type="subcellular location">
    <subcellularLocation>
        <location evidence="5 7">Cytoplasm</location>
    </subcellularLocation>
</comment>
<comment type="subunit">
    <text evidence="5 7">Monomer.</text>
</comment>
<feature type="binding site" evidence="5">
    <location>
        <position position="150"/>
    </location>
    <ligand>
        <name>AMP</name>
        <dbReference type="ChEBI" id="CHEBI:456215"/>
    </ligand>
</feature>
<organism evidence="8 9">
    <name type="scientific">Hoeflea marina</name>
    <dbReference type="NCBI Taxonomy" id="274592"/>
    <lineage>
        <taxon>Bacteria</taxon>
        <taxon>Pseudomonadati</taxon>
        <taxon>Pseudomonadota</taxon>
        <taxon>Alphaproteobacteria</taxon>
        <taxon>Hyphomicrobiales</taxon>
        <taxon>Rhizobiaceae</taxon>
        <taxon>Hoeflea</taxon>
    </lineage>
</organism>
<dbReference type="NCBIfam" id="NF011105">
    <property type="entry name" value="PRK14532.1"/>
    <property type="match status" value="1"/>
</dbReference>
<keyword evidence="4 5" id="KW-0418">Kinase</keyword>
<evidence type="ECO:0000256" key="2">
    <source>
        <dbReference type="ARBA" id="ARBA00022727"/>
    </source>
</evidence>
<comment type="similarity">
    <text evidence="5 6">Belongs to the adenylate kinase family.</text>
</comment>
<dbReference type="GO" id="GO:0005737">
    <property type="term" value="C:cytoplasm"/>
    <property type="evidence" value="ECO:0007669"/>
    <property type="project" value="UniProtKB-SubCell"/>
</dbReference>
<dbReference type="PROSITE" id="PS00113">
    <property type="entry name" value="ADENYLATE_KINASE"/>
    <property type="match status" value="1"/>
</dbReference>
<dbReference type="NCBIfam" id="TIGR01351">
    <property type="entry name" value="adk"/>
    <property type="match status" value="1"/>
</dbReference>
<dbReference type="NCBIfam" id="NF011100">
    <property type="entry name" value="PRK14527.1"/>
    <property type="match status" value="1"/>
</dbReference>
<dbReference type="InterPro" id="IPR033690">
    <property type="entry name" value="Adenylat_kinase_CS"/>
</dbReference>
<dbReference type="InterPro" id="IPR000850">
    <property type="entry name" value="Adenylat/UMP-CMP_kin"/>
</dbReference>
<comment type="catalytic activity">
    <reaction evidence="5 7">
        <text>AMP + ATP = 2 ADP</text>
        <dbReference type="Rhea" id="RHEA:12973"/>
        <dbReference type="ChEBI" id="CHEBI:30616"/>
        <dbReference type="ChEBI" id="CHEBI:456215"/>
        <dbReference type="ChEBI" id="CHEBI:456216"/>
        <dbReference type="EC" id="2.7.4.3"/>
    </reaction>
</comment>
<dbReference type="HAMAP" id="MF_00235">
    <property type="entry name" value="Adenylate_kinase_Adk"/>
    <property type="match status" value="1"/>
</dbReference>
<comment type="caution">
    <text evidence="8">The sequence shown here is derived from an EMBL/GenBank/DDBJ whole genome shotgun (WGS) entry which is preliminary data.</text>
</comment>
<dbReference type="InterPro" id="IPR027417">
    <property type="entry name" value="P-loop_NTPase"/>
</dbReference>
<dbReference type="RefSeq" id="WP_110030158.1">
    <property type="nucleotide sequence ID" value="NZ_QGTR01000001.1"/>
</dbReference>
<feature type="region of interest" description="NMP" evidence="5">
    <location>
        <begin position="30"/>
        <end position="59"/>
    </location>
</feature>
<feature type="binding site" evidence="5">
    <location>
        <begin position="57"/>
        <end position="59"/>
    </location>
    <ligand>
        <name>AMP</name>
        <dbReference type="ChEBI" id="CHEBI:456215"/>
    </ligand>
</feature>
<sequence length="194" mass="20716">MRLILLGPPGAGKGTQAQRMVAKYGIPQLSTGDMLRAAVSAGTEVGKKAKAVMDAGELVSDSIVTAIVSDRIDQPDCAKGFILDGYPRTLVQADSVAAMLAAKGMELDMVIELVVDDKALVGRIVKRAADAKAAGEPVRRDDEPVVFDERLREYYKKTAPLIGYYYAKGKLRSLDGMADIEQVSAEIDSLVASI</sequence>
<keyword evidence="5 7" id="KW-0067">ATP-binding</keyword>
<keyword evidence="5" id="KW-0963">Cytoplasm</keyword>
<keyword evidence="3 5" id="KW-0547">Nucleotide-binding</keyword>
<dbReference type="OrthoDB" id="9805030at2"/>
<dbReference type="PRINTS" id="PR00094">
    <property type="entry name" value="ADENYLTKNASE"/>
</dbReference>
<evidence type="ECO:0000256" key="3">
    <source>
        <dbReference type="ARBA" id="ARBA00022741"/>
    </source>
</evidence>
<keyword evidence="9" id="KW-1185">Reference proteome</keyword>
<gene>
    <name evidence="5" type="primary">adk</name>
    <name evidence="8" type="ORF">DFR52_101308</name>
</gene>
<dbReference type="Pfam" id="PF00406">
    <property type="entry name" value="ADK"/>
    <property type="match status" value="1"/>
</dbReference>
<keyword evidence="1 5" id="KW-0808">Transferase</keyword>
<comment type="pathway">
    <text evidence="5">Purine metabolism; AMP biosynthesis via salvage pathway; AMP from ADP: step 1/1.</text>
</comment>
<evidence type="ECO:0000313" key="8">
    <source>
        <dbReference type="EMBL" id="PWW03623.1"/>
    </source>
</evidence>
<dbReference type="UniPathway" id="UPA00588">
    <property type="reaction ID" value="UER00649"/>
</dbReference>
<dbReference type="EMBL" id="QGTR01000001">
    <property type="protein sequence ID" value="PWW03623.1"/>
    <property type="molecule type" value="Genomic_DNA"/>
</dbReference>
<feature type="binding site" evidence="5">
    <location>
        <position position="178"/>
    </location>
    <ligand>
        <name>ATP</name>
        <dbReference type="ChEBI" id="CHEBI:30616"/>
    </ligand>
</feature>
<dbReference type="GO" id="GO:0004017">
    <property type="term" value="F:AMP kinase activity"/>
    <property type="evidence" value="ECO:0007669"/>
    <property type="project" value="UniProtKB-UniRule"/>
</dbReference>
<feature type="binding site" evidence="5">
    <location>
        <position position="127"/>
    </location>
    <ligand>
        <name>ATP</name>
        <dbReference type="ChEBI" id="CHEBI:30616"/>
    </ligand>
</feature>
<evidence type="ECO:0000256" key="7">
    <source>
        <dbReference type="RuleBase" id="RU003331"/>
    </source>
</evidence>
<dbReference type="Gene3D" id="3.40.50.300">
    <property type="entry name" value="P-loop containing nucleotide triphosphate hydrolases"/>
    <property type="match status" value="1"/>
</dbReference>
<reference evidence="8 9" key="1">
    <citation type="submission" date="2018-05" db="EMBL/GenBank/DDBJ databases">
        <title>Genomic Encyclopedia of Type Strains, Phase IV (KMG-IV): sequencing the most valuable type-strain genomes for metagenomic binning, comparative biology and taxonomic classification.</title>
        <authorList>
            <person name="Goeker M."/>
        </authorList>
    </citation>
    <scope>NUCLEOTIDE SEQUENCE [LARGE SCALE GENOMIC DNA]</scope>
    <source>
        <strain evidence="8 9">DSM 16791</strain>
    </source>
</reference>
<comment type="domain">
    <text evidence="5">Consists of three domains, a large central CORE domain and two small peripheral domains, NMPbind and LID, which undergo movements during catalysis. The LID domain closes over the site of phosphoryl transfer upon ATP binding. Assembling and dissambling the active center during each catalytic cycle provides an effective means to prevent ATP hydrolysis.</text>
</comment>
<dbReference type="GO" id="GO:0005524">
    <property type="term" value="F:ATP binding"/>
    <property type="evidence" value="ECO:0007669"/>
    <property type="project" value="UniProtKB-UniRule"/>
</dbReference>
<feature type="binding site" evidence="5">
    <location>
        <position position="31"/>
    </location>
    <ligand>
        <name>AMP</name>
        <dbReference type="ChEBI" id="CHEBI:456215"/>
    </ligand>
</feature>
<dbReference type="NCBIfam" id="NF001381">
    <property type="entry name" value="PRK00279.1-3"/>
    <property type="match status" value="1"/>
</dbReference>
<protein>
    <recommendedName>
        <fullName evidence="5 7">Adenylate kinase</fullName>
        <shortName evidence="5">AK</shortName>
        <ecNumber evidence="5 7">2.7.4.3</ecNumber>
    </recommendedName>
    <alternativeName>
        <fullName evidence="5">ATP-AMP transphosphorylase</fullName>
    </alternativeName>
    <alternativeName>
        <fullName evidence="5">ATP:AMP phosphotransferase</fullName>
    </alternativeName>
    <alternativeName>
        <fullName evidence="5">Adenylate monophosphate kinase</fullName>
    </alternativeName>
</protein>
<evidence type="ECO:0000256" key="4">
    <source>
        <dbReference type="ARBA" id="ARBA00022777"/>
    </source>
</evidence>
<comment type="function">
    <text evidence="5">Catalyzes the reversible transfer of the terminal phosphate group between ATP and AMP. Plays an important role in cellular energy homeostasis and in adenine nucleotide metabolism.</text>
</comment>
<dbReference type="Proteomes" id="UP000246352">
    <property type="component" value="Unassembled WGS sequence"/>
</dbReference>
<name>A0A317PQ84_9HYPH</name>
<accession>A0A317PQ84</accession>